<reference evidence="3 4" key="1">
    <citation type="journal article" date="2018" name="Nat. Biotechnol.">
        <title>A standardized bacterial taxonomy based on genome phylogeny substantially revises the tree of life.</title>
        <authorList>
            <person name="Parks D.H."/>
            <person name="Chuvochina M."/>
            <person name="Waite D.W."/>
            <person name="Rinke C."/>
            <person name="Skarshewski A."/>
            <person name="Chaumeil P.A."/>
            <person name="Hugenholtz P."/>
        </authorList>
    </citation>
    <scope>NUCLEOTIDE SEQUENCE [LARGE SCALE GENOMIC DNA]</scope>
    <source>
        <strain evidence="3">UBA10707</strain>
    </source>
</reference>
<feature type="region of interest" description="Disordered" evidence="1">
    <location>
        <begin position="70"/>
        <end position="90"/>
    </location>
</feature>
<proteinExistence type="predicted"/>
<protein>
    <submittedName>
        <fullName evidence="3">AMP-dependent synthetase</fullName>
    </submittedName>
</protein>
<feature type="domain" description="AMP-dependent synthetase/ligase" evidence="2">
    <location>
        <begin position="150"/>
        <end position="298"/>
    </location>
</feature>
<accession>A0A356LFB3</accession>
<dbReference type="Proteomes" id="UP000264036">
    <property type="component" value="Unassembled WGS sequence"/>
</dbReference>
<dbReference type="InterPro" id="IPR000873">
    <property type="entry name" value="AMP-dep_synth/lig_dom"/>
</dbReference>
<evidence type="ECO:0000259" key="2">
    <source>
        <dbReference type="Pfam" id="PF00501"/>
    </source>
</evidence>
<dbReference type="Gene3D" id="3.40.50.12780">
    <property type="entry name" value="N-terminal domain of ligase-like"/>
    <property type="match status" value="1"/>
</dbReference>
<dbReference type="PANTHER" id="PTHR43845:SF1">
    <property type="entry name" value="BLR5969 PROTEIN"/>
    <property type="match status" value="1"/>
</dbReference>
<dbReference type="Gene3D" id="3.30.300.30">
    <property type="match status" value="1"/>
</dbReference>
<evidence type="ECO:0000256" key="1">
    <source>
        <dbReference type="SAM" id="MobiDB-lite"/>
    </source>
</evidence>
<sequence>MTEYFDALEVRDQAQREADLFAALPAALAAARERAPAIATQLQDVPVDRITSRQALAAIPVLRKSELLKRQHAQRTQTGQKPAHAGPGPGAGTVVQRVFGGFSTIGWGDAARVFASPGPIYEPESKRADYWRFGRALYAAGFRANTLLYNCFSYHFTPAGSMFETAGLAIGCTVFPGGVGQTEMQVATIHDLQPEGYAGTPSFLKLILEKADEMQIALPSLKRALFSGEAFPPSLQTWFAQRGIHGYQAYGTADLGLIAYESEARDGLIIGEDIVLEIVRPGTNEPVPEGEVGEIVVTTLNPDYPLLRFGTGDLSAIMPGHSACGRTNKRIRGWMGRADQTTKVRGMFVHPEQVARIVARFEQINKARLVVSGETGRDDMTLFVEVDGVPAAGLQEKLGNVVREETKLRAAIVFVGVGELANDGKVIEDSRSYE</sequence>
<evidence type="ECO:0000313" key="3">
    <source>
        <dbReference type="EMBL" id="HBP29261.1"/>
    </source>
</evidence>
<dbReference type="SUPFAM" id="SSF56801">
    <property type="entry name" value="Acetyl-CoA synthetase-like"/>
    <property type="match status" value="1"/>
</dbReference>
<evidence type="ECO:0000313" key="4">
    <source>
        <dbReference type="Proteomes" id="UP000264036"/>
    </source>
</evidence>
<dbReference type="Pfam" id="PF00501">
    <property type="entry name" value="AMP-binding"/>
    <property type="match status" value="1"/>
</dbReference>
<name>A0A356LFB3_9BURK</name>
<comment type="caution">
    <text evidence="3">The sequence shown here is derived from an EMBL/GenBank/DDBJ whole genome shotgun (WGS) entry which is preliminary data.</text>
</comment>
<dbReference type="AlphaFoldDB" id="A0A356LFB3"/>
<dbReference type="PANTHER" id="PTHR43845">
    <property type="entry name" value="BLR5969 PROTEIN"/>
    <property type="match status" value="1"/>
</dbReference>
<dbReference type="EMBL" id="DOEK01000018">
    <property type="protein sequence ID" value="HBP29261.1"/>
    <property type="molecule type" value="Genomic_DNA"/>
</dbReference>
<dbReference type="InterPro" id="IPR042099">
    <property type="entry name" value="ANL_N_sf"/>
</dbReference>
<dbReference type="InterPro" id="IPR045851">
    <property type="entry name" value="AMP-bd_C_sf"/>
</dbReference>
<organism evidence="3 4">
    <name type="scientific">Advenella kashmirensis</name>
    <dbReference type="NCBI Taxonomy" id="310575"/>
    <lineage>
        <taxon>Bacteria</taxon>
        <taxon>Pseudomonadati</taxon>
        <taxon>Pseudomonadota</taxon>
        <taxon>Betaproteobacteria</taxon>
        <taxon>Burkholderiales</taxon>
        <taxon>Alcaligenaceae</taxon>
    </lineage>
</organism>
<gene>
    <name evidence="3" type="ORF">DD666_07580</name>
</gene>